<sequence>MDVPGGGDFGGRGTAGEGIHGAAAVGSGDGRGCMGVGVAAGAEDEVVGGATDGSGGQGAVVADLGAAVLEREGVGSVDVVVAEQAELGRVRLAGEHRSLVVAVVARHSLFSSRFAAHHLSLSLWKP</sequence>
<evidence type="ECO:0000313" key="2">
    <source>
        <dbReference type="Proteomes" id="UP000585474"/>
    </source>
</evidence>
<proteinExistence type="predicted"/>
<gene>
    <name evidence="1" type="ORF">Acr_13g0013320</name>
</gene>
<reference evidence="1 2" key="1">
    <citation type="submission" date="2019-07" db="EMBL/GenBank/DDBJ databases">
        <title>De Novo Assembly of kiwifruit Actinidia rufa.</title>
        <authorList>
            <person name="Sugita-Konishi S."/>
            <person name="Sato K."/>
            <person name="Mori E."/>
            <person name="Abe Y."/>
            <person name="Kisaki G."/>
            <person name="Hamano K."/>
            <person name="Suezawa K."/>
            <person name="Otani M."/>
            <person name="Fukuda T."/>
            <person name="Manabe T."/>
            <person name="Gomi K."/>
            <person name="Tabuchi M."/>
            <person name="Akimitsu K."/>
            <person name="Kataoka I."/>
        </authorList>
    </citation>
    <scope>NUCLEOTIDE SEQUENCE [LARGE SCALE GENOMIC DNA]</scope>
    <source>
        <strain evidence="2">cv. Fuchu</strain>
    </source>
</reference>
<name>A0A7J0FMH9_9ERIC</name>
<accession>A0A7J0FMH9</accession>
<evidence type="ECO:0000313" key="1">
    <source>
        <dbReference type="EMBL" id="GFY99932.1"/>
    </source>
</evidence>
<dbReference type="AlphaFoldDB" id="A0A7J0FMH9"/>
<keyword evidence="2" id="KW-1185">Reference proteome</keyword>
<organism evidence="1 2">
    <name type="scientific">Actinidia rufa</name>
    <dbReference type="NCBI Taxonomy" id="165716"/>
    <lineage>
        <taxon>Eukaryota</taxon>
        <taxon>Viridiplantae</taxon>
        <taxon>Streptophyta</taxon>
        <taxon>Embryophyta</taxon>
        <taxon>Tracheophyta</taxon>
        <taxon>Spermatophyta</taxon>
        <taxon>Magnoliopsida</taxon>
        <taxon>eudicotyledons</taxon>
        <taxon>Gunneridae</taxon>
        <taxon>Pentapetalae</taxon>
        <taxon>asterids</taxon>
        <taxon>Ericales</taxon>
        <taxon>Actinidiaceae</taxon>
        <taxon>Actinidia</taxon>
    </lineage>
</organism>
<dbReference type="Proteomes" id="UP000585474">
    <property type="component" value="Unassembled WGS sequence"/>
</dbReference>
<protein>
    <submittedName>
        <fullName evidence="1">B-box type zinc finger protein with CCT domain-containing protein</fullName>
    </submittedName>
</protein>
<comment type="caution">
    <text evidence="1">The sequence shown here is derived from an EMBL/GenBank/DDBJ whole genome shotgun (WGS) entry which is preliminary data.</text>
</comment>
<dbReference type="EMBL" id="BJWL01000013">
    <property type="protein sequence ID" value="GFY99932.1"/>
    <property type="molecule type" value="Genomic_DNA"/>
</dbReference>